<dbReference type="Pfam" id="PF00512">
    <property type="entry name" value="HisKA"/>
    <property type="match status" value="1"/>
</dbReference>
<evidence type="ECO:0000256" key="3">
    <source>
        <dbReference type="ARBA" id="ARBA00022553"/>
    </source>
</evidence>
<dbReference type="InterPro" id="IPR003594">
    <property type="entry name" value="HATPase_dom"/>
</dbReference>
<dbReference type="GO" id="GO:0009927">
    <property type="term" value="F:histidine phosphotransfer kinase activity"/>
    <property type="evidence" value="ECO:0007669"/>
    <property type="project" value="TreeGrafter"/>
</dbReference>
<organism evidence="10">
    <name type="scientific">hydrothermal vent metagenome</name>
    <dbReference type="NCBI Taxonomy" id="652676"/>
    <lineage>
        <taxon>unclassified sequences</taxon>
        <taxon>metagenomes</taxon>
        <taxon>ecological metagenomes</taxon>
    </lineage>
</organism>
<evidence type="ECO:0000259" key="7">
    <source>
        <dbReference type="PROSITE" id="PS50109"/>
    </source>
</evidence>
<dbReference type="PROSITE" id="PS50110">
    <property type="entry name" value="RESPONSE_REGULATORY"/>
    <property type="match status" value="1"/>
</dbReference>
<dbReference type="EC" id="2.7.13.3" evidence="2"/>
<dbReference type="Gene3D" id="3.40.50.2300">
    <property type="match status" value="1"/>
</dbReference>
<reference evidence="10" key="1">
    <citation type="submission" date="2018-06" db="EMBL/GenBank/DDBJ databases">
        <authorList>
            <person name="Zhirakovskaya E."/>
        </authorList>
    </citation>
    <scope>NUCLEOTIDE SEQUENCE</scope>
</reference>
<comment type="catalytic activity">
    <reaction evidence="1">
        <text>ATP + protein L-histidine = ADP + protein N-phospho-L-histidine.</text>
        <dbReference type="EC" id="2.7.13.3"/>
    </reaction>
</comment>
<dbReference type="Pfam" id="PF00989">
    <property type="entry name" value="PAS"/>
    <property type="match status" value="1"/>
</dbReference>
<dbReference type="SUPFAM" id="SSF55785">
    <property type="entry name" value="PYP-like sensor domain (PAS domain)"/>
    <property type="match status" value="1"/>
</dbReference>
<dbReference type="InterPro" id="IPR036890">
    <property type="entry name" value="HATPase_C_sf"/>
</dbReference>
<dbReference type="PANTHER" id="PTHR43047">
    <property type="entry name" value="TWO-COMPONENT HISTIDINE PROTEIN KINASE"/>
    <property type="match status" value="1"/>
</dbReference>
<feature type="domain" description="Histidine kinase" evidence="7">
    <location>
        <begin position="340"/>
        <end position="564"/>
    </location>
</feature>
<dbReference type="FunFam" id="3.30.565.10:FF:000010">
    <property type="entry name" value="Sensor histidine kinase RcsC"/>
    <property type="match status" value="1"/>
</dbReference>
<accession>A0A3B0T8V9</accession>
<dbReference type="SMART" id="SM00387">
    <property type="entry name" value="HATPase_c"/>
    <property type="match status" value="1"/>
</dbReference>
<dbReference type="CDD" id="cd16922">
    <property type="entry name" value="HATPase_EvgS-ArcB-TorS-like"/>
    <property type="match status" value="1"/>
</dbReference>
<dbReference type="SMART" id="SM00091">
    <property type="entry name" value="PAS"/>
    <property type="match status" value="1"/>
</dbReference>
<protein>
    <recommendedName>
        <fullName evidence="2">histidine kinase</fullName>
        <ecNumber evidence="2">2.7.13.3</ecNumber>
    </recommendedName>
</protein>
<dbReference type="Pfam" id="PF02518">
    <property type="entry name" value="HATPase_c"/>
    <property type="match status" value="1"/>
</dbReference>
<name>A0A3B0T8V9_9ZZZZ</name>
<dbReference type="Gene3D" id="3.30.450.40">
    <property type="match status" value="1"/>
</dbReference>
<dbReference type="SMART" id="SM00388">
    <property type="entry name" value="HisKA"/>
    <property type="match status" value="1"/>
</dbReference>
<dbReference type="InterPro" id="IPR013767">
    <property type="entry name" value="PAS_fold"/>
</dbReference>
<feature type="coiled-coil region" evidence="6">
    <location>
        <begin position="1"/>
        <end position="52"/>
    </location>
</feature>
<dbReference type="Pfam" id="PF13492">
    <property type="entry name" value="GAF_3"/>
    <property type="match status" value="1"/>
</dbReference>
<dbReference type="InterPro" id="IPR005467">
    <property type="entry name" value="His_kinase_dom"/>
</dbReference>
<keyword evidence="3" id="KW-0597">Phosphoprotein</keyword>
<evidence type="ECO:0000256" key="6">
    <source>
        <dbReference type="SAM" id="Coils"/>
    </source>
</evidence>
<dbReference type="InterPro" id="IPR003661">
    <property type="entry name" value="HisK_dim/P_dom"/>
</dbReference>
<dbReference type="GO" id="GO:0006355">
    <property type="term" value="P:regulation of DNA-templated transcription"/>
    <property type="evidence" value="ECO:0007669"/>
    <property type="project" value="InterPro"/>
</dbReference>
<evidence type="ECO:0000256" key="2">
    <source>
        <dbReference type="ARBA" id="ARBA00012438"/>
    </source>
</evidence>
<evidence type="ECO:0000256" key="5">
    <source>
        <dbReference type="ARBA" id="ARBA00022777"/>
    </source>
</evidence>
<keyword evidence="5" id="KW-0418">Kinase</keyword>
<dbReference type="SUPFAM" id="SSF55874">
    <property type="entry name" value="ATPase domain of HSP90 chaperone/DNA topoisomerase II/histidine kinase"/>
    <property type="match status" value="1"/>
</dbReference>
<dbReference type="InterPro" id="IPR001789">
    <property type="entry name" value="Sig_transdc_resp-reg_receiver"/>
</dbReference>
<dbReference type="GO" id="GO:0005886">
    <property type="term" value="C:plasma membrane"/>
    <property type="evidence" value="ECO:0007669"/>
    <property type="project" value="TreeGrafter"/>
</dbReference>
<dbReference type="InterPro" id="IPR035965">
    <property type="entry name" value="PAS-like_dom_sf"/>
</dbReference>
<dbReference type="InterPro" id="IPR003018">
    <property type="entry name" value="GAF"/>
</dbReference>
<dbReference type="SUPFAM" id="SSF55781">
    <property type="entry name" value="GAF domain-like"/>
    <property type="match status" value="1"/>
</dbReference>
<keyword evidence="4" id="KW-0808">Transferase</keyword>
<dbReference type="Gene3D" id="3.30.565.10">
    <property type="entry name" value="Histidine kinase-like ATPase, C-terminal domain"/>
    <property type="match status" value="1"/>
</dbReference>
<evidence type="ECO:0000259" key="9">
    <source>
        <dbReference type="PROSITE" id="PS50112"/>
    </source>
</evidence>
<dbReference type="Gene3D" id="3.30.450.20">
    <property type="entry name" value="PAS domain"/>
    <property type="match status" value="1"/>
</dbReference>
<feature type="domain" description="Response regulatory" evidence="8">
    <location>
        <begin position="586"/>
        <end position="701"/>
    </location>
</feature>
<dbReference type="AlphaFoldDB" id="A0A3B0T8V9"/>
<dbReference type="SMART" id="SM00065">
    <property type="entry name" value="GAF"/>
    <property type="match status" value="1"/>
</dbReference>
<dbReference type="PROSITE" id="PS50112">
    <property type="entry name" value="PAS"/>
    <property type="match status" value="1"/>
</dbReference>
<dbReference type="PRINTS" id="PR00344">
    <property type="entry name" value="BCTRLSENSOR"/>
</dbReference>
<dbReference type="SUPFAM" id="SSF47384">
    <property type="entry name" value="Homodimeric domain of signal transducing histidine kinase"/>
    <property type="match status" value="1"/>
</dbReference>
<dbReference type="SMART" id="SM00448">
    <property type="entry name" value="REC"/>
    <property type="match status" value="1"/>
</dbReference>
<dbReference type="PANTHER" id="PTHR43047:SF72">
    <property type="entry name" value="OSMOSENSING HISTIDINE PROTEIN KINASE SLN1"/>
    <property type="match status" value="1"/>
</dbReference>
<dbReference type="InterPro" id="IPR000014">
    <property type="entry name" value="PAS"/>
</dbReference>
<dbReference type="InterPro" id="IPR029016">
    <property type="entry name" value="GAF-like_dom_sf"/>
</dbReference>
<dbReference type="CDD" id="cd00082">
    <property type="entry name" value="HisKA"/>
    <property type="match status" value="1"/>
</dbReference>
<dbReference type="InterPro" id="IPR004358">
    <property type="entry name" value="Sig_transdc_His_kin-like_C"/>
</dbReference>
<feature type="domain" description="PAS" evidence="9">
    <location>
        <begin position="42"/>
        <end position="97"/>
    </location>
</feature>
<dbReference type="SUPFAM" id="SSF52172">
    <property type="entry name" value="CheY-like"/>
    <property type="match status" value="1"/>
</dbReference>
<evidence type="ECO:0000256" key="1">
    <source>
        <dbReference type="ARBA" id="ARBA00000085"/>
    </source>
</evidence>
<dbReference type="NCBIfam" id="TIGR00229">
    <property type="entry name" value="sensory_box"/>
    <property type="match status" value="1"/>
</dbReference>
<evidence type="ECO:0000259" key="8">
    <source>
        <dbReference type="PROSITE" id="PS50110"/>
    </source>
</evidence>
<dbReference type="Gene3D" id="1.10.287.130">
    <property type="match status" value="1"/>
</dbReference>
<gene>
    <name evidence="10" type="ORF">MNBD_BACTEROID01-1354</name>
</gene>
<sequence length="703" mass="79486">MGDYKKTKEQLLREIDRLKDKIAKLEETESKRKRVEEALKESEEKFRTIFENAPVFIDAFDKNGKCILWNNECEKTFGWTIEEINSEEDPLSLFYPDTEIREKVRKTISSEPDNKFREWHPLTKDGNQLVTLWASFKVSDGSVISLGYNITEQKHAEQIQKALQNISNAVSTTDNLTNLISRIQKELGTIIDTTNFYVALYDHKTDTFSLPFIADEKDELTSLPAGKTLTKYVITTQKPLLATKERKKELKRSGDIEHFETDSEIWLGVPLKIKGKATCVLAVQSYTDESAYDESDMEMLESIAGQISISINRKKTEQGLINALEKATESDRLKSAFLATISHELRTPLNAIIGFSDIISKDLPIDDIIEFNKTINASGNHLLAIVKDLFDITLIESGEIKIAKENFKLRTILNDVQNIIKAEQEKTNKGNIGLNLVTPPEGEGLIINTDPSKLKQILINLLKNALKFTHEGYINYGYNIEAGHDKPVLKFYIEDTGIGIPKEKQELIFDIFRQVEDSHTRIYGGAGIGLSISKKLAELLGGRIWLESEKGEGSTFYLEIPLDEFEMVSKPIIKETGKDNSLKEKTILIVEDVQVSFEFLKIVLEKSGINIIWAKDGEEAIKLCKENTNIDLVLMDINMPFMNGYEATKKIKKIRPNLPIIAQTAYAIAGDKEKSLEAGCDDYIAKPIKLDILMAKIKIFLGE</sequence>
<evidence type="ECO:0000313" key="10">
    <source>
        <dbReference type="EMBL" id="VAW14498.1"/>
    </source>
</evidence>
<dbReference type="InterPro" id="IPR011006">
    <property type="entry name" value="CheY-like_superfamily"/>
</dbReference>
<evidence type="ECO:0000256" key="4">
    <source>
        <dbReference type="ARBA" id="ARBA00022679"/>
    </source>
</evidence>
<dbReference type="InterPro" id="IPR036097">
    <property type="entry name" value="HisK_dim/P_sf"/>
</dbReference>
<keyword evidence="6" id="KW-0175">Coiled coil</keyword>
<dbReference type="CDD" id="cd17546">
    <property type="entry name" value="REC_hyHK_CKI1_RcsC-like"/>
    <property type="match status" value="1"/>
</dbReference>
<dbReference type="PROSITE" id="PS50109">
    <property type="entry name" value="HIS_KIN"/>
    <property type="match status" value="1"/>
</dbReference>
<dbReference type="GO" id="GO:0000155">
    <property type="term" value="F:phosphorelay sensor kinase activity"/>
    <property type="evidence" value="ECO:0007669"/>
    <property type="project" value="InterPro"/>
</dbReference>
<dbReference type="Pfam" id="PF00072">
    <property type="entry name" value="Response_reg"/>
    <property type="match status" value="1"/>
</dbReference>
<dbReference type="EMBL" id="UOEP01000037">
    <property type="protein sequence ID" value="VAW14498.1"/>
    <property type="molecule type" value="Genomic_DNA"/>
</dbReference>
<proteinExistence type="predicted"/>